<feature type="domain" description="Histidine kinase" evidence="9">
    <location>
        <begin position="774"/>
        <end position="992"/>
    </location>
</feature>
<dbReference type="NCBIfam" id="TIGR00229">
    <property type="entry name" value="sensory_box"/>
    <property type="match status" value="2"/>
</dbReference>
<dbReference type="Pfam" id="PF00072">
    <property type="entry name" value="Response_reg"/>
    <property type="match status" value="2"/>
</dbReference>
<dbReference type="SMART" id="SM00065">
    <property type="entry name" value="GAF"/>
    <property type="match status" value="1"/>
</dbReference>
<dbReference type="SMART" id="SM00388">
    <property type="entry name" value="HisKA"/>
    <property type="match status" value="1"/>
</dbReference>
<protein>
    <recommendedName>
        <fullName evidence="2">histidine kinase</fullName>
        <ecNumber evidence="2">2.7.13.3</ecNumber>
    </recommendedName>
</protein>
<evidence type="ECO:0000259" key="9">
    <source>
        <dbReference type="PROSITE" id="PS50109"/>
    </source>
</evidence>
<dbReference type="Pfam" id="PF00512">
    <property type="entry name" value="HisKA"/>
    <property type="match status" value="1"/>
</dbReference>
<keyword evidence="5" id="KW-0418">Kinase</keyword>
<dbReference type="InterPro" id="IPR013655">
    <property type="entry name" value="PAS_fold_3"/>
</dbReference>
<dbReference type="InterPro" id="IPR013656">
    <property type="entry name" value="PAS_4"/>
</dbReference>
<dbReference type="InterPro" id="IPR029016">
    <property type="entry name" value="GAF-like_dom_sf"/>
</dbReference>
<dbReference type="SMART" id="SM00387">
    <property type="entry name" value="HATPase_c"/>
    <property type="match status" value="1"/>
</dbReference>
<keyword evidence="3 6" id="KW-0597">Phosphoprotein</keyword>
<keyword evidence="8" id="KW-0472">Membrane</keyword>
<dbReference type="InterPro" id="IPR003594">
    <property type="entry name" value="HATPase_dom"/>
</dbReference>
<feature type="domain" description="Response regulatory" evidence="10">
    <location>
        <begin position="1009"/>
        <end position="1125"/>
    </location>
</feature>
<dbReference type="CDD" id="cd16922">
    <property type="entry name" value="HATPase_EvgS-ArcB-TorS-like"/>
    <property type="match status" value="1"/>
</dbReference>
<dbReference type="PROSITE" id="PS50110">
    <property type="entry name" value="RESPONSE_REGULATORY"/>
    <property type="match status" value="2"/>
</dbReference>
<evidence type="ECO:0000313" key="14">
    <source>
        <dbReference type="Proteomes" id="UP001269375"/>
    </source>
</evidence>
<name>A0ABU1GSW6_9GAMM</name>
<dbReference type="CDD" id="cd00130">
    <property type="entry name" value="PAS"/>
    <property type="match status" value="2"/>
</dbReference>
<dbReference type="RefSeq" id="WP_251592125.1">
    <property type="nucleotide sequence ID" value="NZ_JAMLJI010000002.1"/>
</dbReference>
<evidence type="ECO:0000256" key="8">
    <source>
        <dbReference type="SAM" id="Phobius"/>
    </source>
</evidence>
<evidence type="ECO:0000313" key="13">
    <source>
        <dbReference type="EMBL" id="MDR5895117.1"/>
    </source>
</evidence>
<dbReference type="InterPro" id="IPR005467">
    <property type="entry name" value="His_kinase_dom"/>
</dbReference>
<keyword evidence="4" id="KW-0808">Transferase</keyword>
<dbReference type="EC" id="2.7.13.3" evidence="2"/>
<dbReference type="Gene3D" id="1.10.287.130">
    <property type="match status" value="1"/>
</dbReference>
<dbReference type="PANTHER" id="PTHR43547">
    <property type="entry name" value="TWO-COMPONENT HISTIDINE KINASE"/>
    <property type="match status" value="1"/>
</dbReference>
<dbReference type="SUPFAM" id="SSF52172">
    <property type="entry name" value="CheY-like"/>
    <property type="match status" value="2"/>
</dbReference>
<dbReference type="SMART" id="SM00091">
    <property type="entry name" value="PAS"/>
    <property type="match status" value="1"/>
</dbReference>
<accession>A0ABU1GSW6</accession>
<dbReference type="InterPro" id="IPR036890">
    <property type="entry name" value="HATPase_C_sf"/>
</dbReference>
<dbReference type="SUPFAM" id="SSF47384">
    <property type="entry name" value="Homodimeric domain of signal transducing histidine kinase"/>
    <property type="match status" value="1"/>
</dbReference>
<dbReference type="SUPFAM" id="SSF55781">
    <property type="entry name" value="GAF domain-like"/>
    <property type="match status" value="1"/>
</dbReference>
<dbReference type="PRINTS" id="PR00344">
    <property type="entry name" value="BCTRLSENSOR"/>
</dbReference>
<keyword evidence="8" id="KW-1133">Transmembrane helix</keyword>
<evidence type="ECO:0000256" key="2">
    <source>
        <dbReference type="ARBA" id="ARBA00012438"/>
    </source>
</evidence>
<evidence type="ECO:0000256" key="1">
    <source>
        <dbReference type="ARBA" id="ARBA00000085"/>
    </source>
</evidence>
<evidence type="ECO:0000256" key="3">
    <source>
        <dbReference type="ARBA" id="ARBA00022553"/>
    </source>
</evidence>
<gene>
    <name evidence="13" type="ORF">QC825_03365</name>
</gene>
<reference evidence="13 14" key="1">
    <citation type="submission" date="2023-04" db="EMBL/GenBank/DDBJ databases">
        <title>A long-awaited taxogenomic arrangement of the family Halomonadaceae.</title>
        <authorList>
            <person name="De La Haba R."/>
            <person name="Chuvochina M."/>
            <person name="Wittouck S."/>
            <person name="Arahal D.R."/>
            <person name="Sanchez-Porro C."/>
            <person name="Hugenholtz P."/>
            <person name="Ventosa A."/>
        </authorList>
    </citation>
    <scope>NUCLEOTIDE SEQUENCE [LARGE SCALE GENOMIC DNA]</scope>
    <source>
        <strain evidence="13 14">DSM 22428</strain>
    </source>
</reference>
<evidence type="ECO:0000256" key="5">
    <source>
        <dbReference type="ARBA" id="ARBA00022777"/>
    </source>
</evidence>
<dbReference type="InterPro" id="IPR000014">
    <property type="entry name" value="PAS"/>
</dbReference>
<comment type="catalytic activity">
    <reaction evidence="1">
        <text>ATP + protein L-histidine = ADP + protein N-phospho-L-histidine.</text>
        <dbReference type="EC" id="2.7.13.3"/>
    </reaction>
</comment>
<dbReference type="PROSITE" id="PS50109">
    <property type="entry name" value="HIS_KIN"/>
    <property type="match status" value="1"/>
</dbReference>
<dbReference type="PROSITE" id="PS50112">
    <property type="entry name" value="PAS"/>
    <property type="match status" value="1"/>
</dbReference>
<dbReference type="Pfam" id="PF01590">
    <property type="entry name" value="GAF"/>
    <property type="match status" value="1"/>
</dbReference>
<feature type="modified residue" description="4-aspartylphosphate" evidence="6">
    <location>
        <position position="1058"/>
    </location>
</feature>
<dbReference type="SMART" id="SM00086">
    <property type="entry name" value="PAC"/>
    <property type="match status" value="2"/>
</dbReference>
<dbReference type="Proteomes" id="UP001269375">
    <property type="component" value="Unassembled WGS sequence"/>
</dbReference>
<dbReference type="Gene3D" id="3.30.450.20">
    <property type="entry name" value="PAS domain"/>
    <property type="match status" value="2"/>
</dbReference>
<dbReference type="InterPro" id="IPR036097">
    <property type="entry name" value="HisK_dim/P_sf"/>
</dbReference>
<feature type="modified residue" description="4-aspartylphosphate" evidence="6">
    <location>
        <position position="1181"/>
    </location>
</feature>
<dbReference type="EMBL" id="JARWAO010000001">
    <property type="protein sequence ID" value="MDR5895117.1"/>
    <property type="molecule type" value="Genomic_DNA"/>
</dbReference>
<proteinExistence type="predicted"/>
<feature type="domain" description="PAC" evidence="12">
    <location>
        <begin position="718"/>
        <end position="770"/>
    </location>
</feature>
<organism evidence="13 14">
    <name type="scientific">Larsenimonas suaedae</name>
    <dbReference type="NCBI Taxonomy" id="1851019"/>
    <lineage>
        <taxon>Bacteria</taxon>
        <taxon>Pseudomonadati</taxon>
        <taxon>Pseudomonadota</taxon>
        <taxon>Gammaproteobacteria</taxon>
        <taxon>Oceanospirillales</taxon>
        <taxon>Halomonadaceae</taxon>
        <taxon>Larsenimonas</taxon>
    </lineage>
</organism>
<dbReference type="InterPro" id="IPR003661">
    <property type="entry name" value="HisK_dim/P_dom"/>
</dbReference>
<dbReference type="Gene3D" id="3.30.450.40">
    <property type="match status" value="1"/>
</dbReference>
<dbReference type="PANTHER" id="PTHR43547:SF2">
    <property type="entry name" value="HYBRID SIGNAL TRANSDUCTION HISTIDINE KINASE C"/>
    <property type="match status" value="1"/>
</dbReference>
<comment type="caution">
    <text evidence="13">The sequence shown here is derived from an EMBL/GenBank/DDBJ whole genome shotgun (WGS) entry which is preliminary data.</text>
</comment>
<dbReference type="SMART" id="SM00448">
    <property type="entry name" value="REC"/>
    <property type="match status" value="2"/>
</dbReference>
<feature type="domain" description="PAS" evidence="11">
    <location>
        <begin position="629"/>
        <end position="705"/>
    </location>
</feature>
<dbReference type="Pfam" id="PF08448">
    <property type="entry name" value="PAS_4"/>
    <property type="match status" value="1"/>
</dbReference>
<dbReference type="InterPro" id="IPR003018">
    <property type="entry name" value="GAF"/>
</dbReference>
<evidence type="ECO:0000259" key="11">
    <source>
        <dbReference type="PROSITE" id="PS50112"/>
    </source>
</evidence>
<dbReference type="InterPro" id="IPR004358">
    <property type="entry name" value="Sig_transdc_His_kin-like_C"/>
</dbReference>
<evidence type="ECO:0000256" key="4">
    <source>
        <dbReference type="ARBA" id="ARBA00022679"/>
    </source>
</evidence>
<keyword evidence="14" id="KW-1185">Reference proteome</keyword>
<dbReference type="SUPFAM" id="SSF55785">
    <property type="entry name" value="PYP-like sensor domain (PAS domain)"/>
    <property type="match status" value="2"/>
</dbReference>
<keyword evidence="8" id="KW-0812">Transmembrane</keyword>
<sequence length="1254" mass="139005">MNGIPSTLKHPKSLAALGILLIVIFFSYMMSASLRHSDEDWHASLHKDIVLEQQALSKMLALSVDSMRQQVELITANTALAELMQQWSRAEDRATRAALKTRFDAQMTPYRRAIETSNVDYLAIYAPGEASPLFEYGQPSERSNRSASLRDDTPDSASPIIHEDLGLNQRVTGYFDVPGAERARQGRIVISDSLIDNFYALSKTLDLVVTPVVAPSSWVGQSPAEWRVADESNEQARALLSRLEGQSERQVSLGERIYYAAVVPLGTAGNLHVIVAEDITARAEMHRWHYLQSIGRWCIGMLLAACGLLILLVAHGRSTRRQMSQTQQSLERQVKALRALNEVSANRKLELDKRISHALAIGCEFLNLPIGIVSRINGDDYIVRFQCSPEGALKGGERFSLTDTYCGITLEQDGMLAFSDVEQTTYLDHPCHRIMQVKAYIGVPLWVGGMRYGTVNFSSPSVRAFEMTSLDEEFLLALSRWIGTALHTHHEEQQRSELMARMGKVSQHLPGMIYQFREDVDGHTSFPYVSDGIKDVYGVTPEDVRFDASAAFTPIHEEDLAAVIDSITRSREQLVPWSIDYRIRGDAGEVRWMRGSSTPEREPDNATTWYGFIYDVTDQKLAEEALLQSRQRLEALIEASVNVAFIAMDLDGDITLFNSGAQNLFGYREDEALGRSAQSLLLLSNEVDAYHEQLCDELNISVSKQHVLVEKARRDGEETREWNCRTRTGSDITVSLVLTAIKDQQGQPVGYLAIGQDISERKRIERMKSEFVSTISHELRTPLTSISGSLGLVTGGALGELPEQTKSMLDIAHKNAKRLNVLINDLLDMDKLVAGKMRFDIEVQPLAPLLEQALLANEAYATQFGVTLDLELDEPCHVAVDADRFQQIMANFLSNAIKFSPEGDRIIVRARPSSLGVRVEIEDHGPGISESFKSKIFDKFSQADSSDTKKKGGTGLGLAISRELAYRMNGQVGFDSEEGAGSVFYVDLPRVESSSAHDVVKDAGDLRPSVLIVEDDTDVAGLLSDLIERWGYRATVAHTGKAALELLQLQQFDAMTLDMILPDFTGTTLMQRLRADERYHDLPVIVISAHMANGSLQLTRGVKALDWLNKPLDETRLLSVLRKAMGNGTHRGRILHVEDDHDLHHVIATMCRRVADLDAAPDLATARTLLSEQDYDLVLLDLGLPDGSGWELMPLIQQKANVPPVLVLSGSEVTAEQQSRVYGAVAKSRISNEAFVNVLRKALNEGQAGGGLND</sequence>
<dbReference type="CDD" id="cd00156">
    <property type="entry name" value="REC"/>
    <property type="match status" value="2"/>
</dbReference>
<feature type="transmembrane region" description="Helical" evidence="8">
    <location>
        <begin position="297"/>
        <end position="316"/>
    </location>
</feature>
<evidence type="ECO:0000256" key="7">
    <source>
        <dbReference type="SAM" id="MobiDB-lite"/>
    </source>
</evidence>
<dbReference type="Gene3D" id="3.30.565.10">
    <property type="entry name" value="Histidine kinase-like ATPase, C-terminal domain"/>
    <property type="match status" value="1"/>
</dbReference>
<dbReference type="Gene3D" id="3.40.50.2300">
    <property type="match status" value="2"/>
</dbReference>
<evidence type="ECO:0000259" key="10">
    <source>
        <dbReference type="PROSITE" id="PS50110"/>
    </source>
</evidence>
<dbReference type="InterPro" id="IPR011006">
    <property type="entry name" value="CheY-like_superfamily"/>
</dbReference>
<feature type="domain" description="Response regulatory" evidence="10">
    <location>
        <begin position="1133"/>
        <end position="1247"/>
    </location>
</feature>
<evidence type="ECO:0000259" key="12">
    <source>
        <dbReference type="PROSITE" id="PS50113"/>
    </source>
</evidence>
<dbReference type="PROSITE" id="PS50113">
    <property type="entry name" value="PAC"/>
    <property type="match status" value="2"/>
</dbReference>
<dbReference type="CDD" id="cd00082">
    <property type="entry name" value="HisKA"/>
    <property type="match status" value="1"/>
</dbReference>
<feature type="domain" description="PAC" evidence="12">
    <location>
        <begin position="577"/>
        <end position="628"/>
    </location>
</feature>
<dbReference type="InterPro" id="IPR001610">
    <property type="entry name" value="PAC"/>
</dbReference>
<dbReference type="Pfam" id="PF02518">
    <property type="entry name" value="HATPase_c"/>
    <property type="match status" value="1"/>
</dbReference>
<dbReference type="InterPro" id="IPR000700">
    <property type="entry name" value="PAS-assoc_C"/>
</dbReference>
<dbReference type="Pfam" id="PF08447">
    <property type="entry name" value="PAS_3"/>
    <property type="match status" value="1"/>
</dbReference>
<dbReference type="InterPro" id="IPR001789">
    <property type="entry name" value="Sig_transdc_resp-reg_receiver"/>
</dbReference>
<dbReference type="SUPFAM" id="SSF55874">
    <property type="entry name" value="ATPase domain of HSP90 chaperone/DNA topoisomerase II/histidine kinase"/>
    <property type="match status" value="1"/>
</dbReference>
<feature type="compositionally biased region" description="Basic and acidic residues" evidence="7">
    <location>
        <begin position="142"/>
        <end position="153"/>
    </location>
</feature>
<dbReference type="InterPro" id="IPR035965">
    <property type="entry name" value="PAS-like_dom_sf"/>
</dbReference>
<evidence type="ECO:0000256" key="6">
    <source>
        <dbReference type="PROSITE-ProRule" id="PRU00169"/>
    </source>
</evidence>
<feature type="region of interest" description="Disordered" evidence="7">
    <location>
        <begin position="134"/>
        <end position="160"/>
    </location>
</feature>